<evidence type="ECO:0000256" key="4">
    <source>
        <dbReference type="ARBA" id="ARBA00023180"/>
    </source>
</evidence>
<accession>A0A6J8BSX4</accession>
<feature type="binding site" description="axial binding residue" evidence="5">
    <location>
        <position position="491"/>
    </location>
    <ligand>
        <name>heme b</name>
        <dbReference type="ChEBI" id="CHEBI:60344"/>
    </ligand>
    <ligandPart>
        <name>Fe</name>
        <dbReference type="ChEBI" id="CHEBI:18248"/>
    </ligandPart>
</feature>
<sequence length="740" mass="84048">MLQTKPFSHEKILLTLKNLDKGARMTLQKLIWVITFMCYCQHVAGLNNVPVVFTVHNLADTIRELINEAATEVNMQRNRQMMENQMKMSPQTMRQETHQSTPSNMMYTFLRRTEDMMIEGAFGKAAEIAITATSKIEERLKRPATSTDILPLFHKFIEPYCPKRHIVCNPLEKYRTADGTCNNLHNPVWGTAITPQPRFLPPKYGDSHNLGHTPRILSVTGDPLPSPRLISNNVHGSGINHPRSKKYTVALTHFGQFIDHDVISTPILIDEGLDQMVCCNGDQPVNRPECFPFFTPPGEFRHTCMEFVRSEAAPTTGCGPGPRHQMNQRTSYLDLSQVYGNNIKAMRELRTMHGGEMQEGAGGLLPDGPPNQDCVEGQVCFRAGDHRHSDAPTLNVIHVLFLREHNRIARELQKINPHWGDEKIYQETKKILDGMYQHIIYNEYLPAILGEEIVTKYGIRSTPKGYNNVYDPKVDGSTRNVFAAAVFRMGHTQIETFVGFMTPDYANGGQTPVVDEFFNTRLIRNNHMYGVDGIARWMCTMFQGAPDSFITHAVKDRLFETEPGNGFDLPALNMQRARDHGIAPYNKWREFCGLKPALHFGVAPMGLIDHDPRSAKALQMSYSHPNDIDIFPGALSEIPMPGSLLGPTFQCLFSLQFLNYKVGDRFYYENDFKHTGFTPGQLNTIKQQTLSSLFIRNMQMSRIQHNAFVSPLSGPQRLGPEMFPNLDLNFWREIIIHKKK</sequence>
<evidence type="ECO:0000313" key="6">
    <source>
        <dbReference type="EMBL" id="CAC5387078.1"/>
    </source>
</evidence>
<dbReference type="GO" id="GO:0006979">
    <property type="term" value="P:response to oxidative stress"/>
    <property type="evidence" value="ECO:0007669"/>
    <property type="project" value="InterPro"/>
</dbReference>
<keyword evidence="5" id="KW-0349">Heme</keyword>
<evidence type="ECO:0000256" key="2">
    <source>
        <dbReference type="ARBA" id="ARBA00022525"/>
    </source>
</evidence>
<evidence type="ECO:0000256" key="1">
    <source>
        <dbReference type="ARBA" id="ARBA00004613"/>
    </source>
</evidence>
<proteinExistence type="predicted"/>
<dbReference type="EMBL" id="CACVKT020003965">
    <property type="protein sequence ID" value="CAC5387078.1"/>
    <property type="molecule type" value="Genomic_DNA"/>
</dbReference>
<evidence type="ECO:0000313" key="7">
    <source>
        <dbReference type="Proteomes" id="UP000507470"/>
    </source>
</evidence>
<reference evidence="6 7" key="1">
    <citation type="submission" date="2020-06" db="EMBL/GenBank/DDBJ databases">
        <authorList>
            <person name="Li R."/>
            <person name="Bekaert M."/>
        </authorList>
    </citation>
    <scope>NUCLEOTIDE SEQUENCE [LARGE SCALE GENOMIC DNA]</scope>
    <source>
        <strain evidence="7">wild</strain>
    </source>
</reference>
<comment type="subcellular location">
    <subcellularLocation>
        <location evidence="1">Secreted</location>
    </subcellularLocation>
</comment>
<dbReference type="InterPro" id="IPR019791">
    <property type="entry name" value="Haem_peroxidase_animal"/>
</dbReference>
<dbReference type="GO" id="GO:0005576">
    <property type="term" value="C:extracellular region"/>
    <property type="evidence" value="ECO:0007669"/>
    <property type="project" value="UniProtKB-SubCell"/>
</dbReference>
<keyword evidence="6" id="KW-0575">Peroxidase</keyword>
<dbReference type="Gene3D" id="1.10.640.10">
    <property type="entry name" value="Haem peroxidase domain superfamily, animal type"/>
    <property type="match status" value="1"/>
</dbReference>
<keyword evidence="2" id="KW-0964">Secreted</keyword>
<dbReference type="OrthoDB" id="6505174at2759"/>
<organism evidence="6 7">
    <name type="scientific">Mytilus coruscus</name>
    <name type="common">Sea mussel</name>
    <dbReference type="NCBI Taxonomy" id="42192"/>
    <lineage>
        <taxon>Eukaryota</taxon>
        <taxon>Metazoa</taxon>
        <taxon>Spiralia</taxon>
        <taxon>Lophotrochozoa</taxon>
        <taxon>Mollusca</taxon>
        <taxon>Bivalvia</taxon>
        <taxon>Autobranchia</taxon>
        <taxon>Pteriomorphia</taxon>
        <taxon>Mytilida</taxon>
        <taxon>Mytiloidea</taxon>
        <taxon>Mytilidae</taxon>
        <taxon>Mytilinae</taxon>
        <taxon>Mytilus</taxon>
    </lineage>
</organism>
<dbReference type="FunFam" id="1.10.640.10:FF:000003">
    <property type="entry name" value="chorion peroxidase"/>
    <property type="match status" value="1"/>
</dbReference>
<keyword evidence="4" id="KW-0325">Glycoprotein</keyword>
<dbReference type="PANTHER" id="PTHR11475:SF4">
    <property type="entry name" value="CHORION PEROXIDASE"/>
    <property type="match status" value="1"/>
</dbReference>
<keyword evidence="7" id="KW-1185">Reference proteome</keyword>
<dbReference type="EC" id="1.11.1.7" evidence="6"/>
<evidence type="ECO:0000256" key="3">
    <source>
        <dbReference type="ARBA" id="ARBA00022729"/>
    </source>
</evidence>
<dbReference type="GO" id="GO:0140825">
    <property type="term" value="F:lactoperoxidase activity"/>
    <property type="evidence" value="ECO:0007669"/>
    <property type="project" value="UniProtKB-EC"/>
</dbReference>
<evidence type="ECO:0000256" key="5">
    <source>
        <dbReference type="PIRSR" id="PIRSR619791-2"/>
    </source>
</evidence>
<dbReference type="InterPro" id="IPR010255">
    <property type="entry name" value="Haem_peroxidase_sf"/>
</dbReference>
<dbReference type="SUPFAM" id="SSF48113">
    <property type="entry name" value="Heme-dependent peroxidases"/>
    <property type="match status" value="1"/>
</dbReference>
<dbReference type="Pfam" id="PF03098">
    <property type="entry name" value="An_peroxidase"/>
    <property type="match status" value="1"/>
</dbReference>
<dbReference type="PANTHER" id="PTHR11475">
    <property type="entry name" value="OXIDASE/PEROXIDASE"/>
    <property type="match status" value="1"/>
</dbReference>
<dbReference type="InterPro" id="IPR037120">
    <property type="entry name" value="Haem_peroxidase_sf_animal"/>
</dbReference>
<keyword evidence="5" id="KW-0479">Metal-binding</keyword>
<name>A0A6J8BSX4_MYTCO</name>
<gene>
    <name evidence="6" type="ORF">MCOR_22451</name>
</gene>
<dbReference type="PROSITE" id="PS50292">
    <property type="entry name" value="PEROXIDASE_3"/>
    <property type="match status" value="1"/>
</dbReference>
<protein>
    <submittedName>
        <fullName evidence="6">PXDN</fullName>
        <ecNumber evidence="6">1.11.1.7</ecNumber>
    </submittedName>
</protein>
<keyword evidence="3" id="KW-0732">Signal</keyword>
<dbReference type="CDD" id="cd09823">
    <property type="entry name" value="peroxinectin_like"/>
    <property type="match status" value="1"/>
</dbReference>
<dbReference type="PRINTS" id="PR00457">
    <property type="entry name" value="ANPEROXIDASE"/>
</dbReference>
<dbReference type="AlphaFoldDB" id="A0A6J8BSX4"/>
<dbReference type="GO" id="GO:0020037">
    <property type="term" value="F:heme binding"/>
    <property type="evidence" value="ECO:0007669"/>
    <property type="project" value="InterPro"/>
</dbReference>
<keyword evidence="5" id="KW-0408">Iron</keyword>
<dbReference type="Proteomes" id="UP000507470">
    <property type="component" value="Unassembled WGS sequence"/>
</dbReference>
<keyword evidence="6" id="KW-0560">Oxidoreductase</keyword>
<dbReference type="GO" id="GO:0046872">
    <property type="term" value="F:metal ion binding"/>
    <property type="evidence" value="ECO:0007669"/>
    <property type="project" value="UniProtKB-KW"/>
</dbReference>